<keyword evidence="10" id="KW-1133">Transmembrane helix</keyword>
<feature type="transmembrane region" description="Helical" evidence="10">
    <location>
        <begin position="151"/>
        <end position="171"/>
    </location>
</feature>
<dbReference type="AlphaFoldDB" id="A0A9W6PA24"/>
<keyword evidence="3" id="KW-0597">Phosphoprotein</keyword>
<feature type="region of interest" description="Disordered" evidence="9">
    <location>
        <begin position="1"/>
        <end position="23"/>
    </location>
</feature>
<feature type="transmembrane region" description="Helical" evidence="10">
    <location>
        <begin position="127"/>
        <end position="144"/>
    </location>
</feature>
<dbReference type="RefSeq" id="WP_285761335.1">
    <property type="nucleotide sequence ID" value="NZ_BSQG01000009.1"/>
</dbReference>
<evidence type="ECO:0000259" key="12">
    <source>
        <dbReference type="Pfam" id="PF07730"/>
    </source>
</evidence>
<dbReference type="Pfam" id="PF07730">
    <property type="entry name" value="HisKA_3"/>
    <property type="match status" value="1"/>
</dbReference>
<feature type="transmembrane region" description="Helical" evidence="10">
    <location>
        <begin position="50"/>
        <end position="69"/>
    </location>
</feature>
<keyword evidence="10" id="KW-0472">Membrane</keyword>
<evidence type="ECO:0000256" key="1">
    <source>
        <dbReference type="ARBA" id="ARBA00000085"/>
    </source>
</evidence>
<gene>
    <name evidence="13" type="ORF">Nans01_41450</name>
</gene>
<keyword evidence="10" id="KW-0812">Transmembrane</keyword>
<dbReference type="Gene3D" id="3.30.565.10">
    <property type="entry name" value="Histidine kinase-like ATPase, C-terminal domain"/>
    <property type="match status" value="1"/>
</dbReference>
<dbReference type="EC" id="2.7.13.3" evidence="2"/>
<comment type="caution">
    <text evidence="13">The sequence shown here is derived from an EMBL/GenBank/DDBJ whole genome shotgun (WGS) entry which is preliminary data.</text>
</comment>
<dbReference type="SUPFAM" id="SSF55874">
    <property type="entry name" value="ATPase domain of HSP90 chaperone/DNA topoisomerase II/histidine kinase"/>
    <property type="match status" value="1"/>
</dbReference>
<reference evidence="13" key="1">
    <citation type="submission" date="2023-02" db="EMBL/GenBank/DDBJ databases">
        <title>Nocardiopsis ansamitocini NBRC 112285.</title>
        <authorList>
            <person name="Ichikawa N."/>
            <person name="Sato H."/>
            <person name="Tonouchi N."/>
        </authorList>
    </citation>
    <scope>NUCLEOTIDE SEQUENCE</scope>
    <source>
        <strain evidence="13">NBRC 112285</strain>
    </source>
</reference>
<dbReference type="Pfam" id="PF02518">
    <property type="entry name" value="HATPase_c"/>
    <property type="match status" value="1"/>
</dbReference>
<accession>A0A9W6PA24</accession>
<evidence type="ECO:0000313" key="13">
    <source>
        <dbReference type="EMBL" id="GLU49794.1"/>
    </source>
</evidence>
<evidence type="ECO:0000313" key="14">
    <source>
        <dbReference type="Proteomes" id="UP001165092"/>
    </source>
</evidence>
<evidence type="ECO:0000256" key="2">
    <source>
        <dbReference type="ARBA" id="ARBA00012438"/>
    </source>
</evidence>
<feature type="transmembrane region" description="Helical" evidence="10">
    <location>
        <begin position="104"/>
        <end position="121"/>
    </location>
</feature>
<keyword evidence="7" id="KW-0067">ATP-binding</keyword>
<dbReference type="InterPro" id="IPR050482">
    <property type="entry name" value="Sensor_HK_TwoCompSys"/>
</dbReference>
<dbReference type="Proteomes" id="UP001165092">
    <property type="component" value="Unassembled WGS sequence"/>
</dbReference>
<protein>
    <recommendedName>
        <fullName evidence="2">histidine kinase</fullName>
        <ecNumber evidence="2">2.7.13.3</ecNumber>
    </recommendedName>
</protein>
<feature type="region of interest" description="Disordered" evidence="9">
    <location>
        <begin position="312"/>
        <end position="335"/>
    </location>
</feature>
<feature type="transmembrane region" description="Helical" evidence="10">
    <location>
        <begin position="75"/>
        <end position="97"/>
    </location>
</feature>
<evidence type="ECO:0000256" key="7">
    <source>
        <dbReference type="ARBA" id="ARBA00022840"/>
    </source>
</evidence>
<evidence type="ECO:0000256" key="10">
    <source>
        <dbReference type="SAM" id="Phobius"/>
    </source>
</evidence>
<proteinExistence type="predicted"/>
<keyword evidence="14" id="KW-1185">Reference proteome</keyword>
<dbReference type="PANTHER" id="PTHR24421">
    <property type="entry name" value="NITRATE/NITRITE SENSOR PROTEIN NARX-RELATED"/>
    <property type="match status" value="1"/>
</dbReference>
<dbReference type="GO" id="GO:0000155">
    <property type="term" value="F:phosphorelay sensor kinase activity"/>
    <property type="evidence" value="ECO:0007669"/>
    <property type="project" value="InterPro"/>
</dbReference>
<feature type="domain" description="Signal transduction histidine kinase subgroup 3 dimerisation and phosphoacceptor" evidence="12">
    <location>
        <begin position="248"/>
        <end position="314"/>
    </location>
</feature>
<evidence type="ECO:0000256" key="6">
    <source>
        <dbReference type="ARBA" id="ARBA00022777"/>
    </source>
</evidence>
<keyword evidence="6" id="KW-0418">Kinase</keyword>
<evidence type="ECO:0000256" key="5">
    <source>
        <dbReference type="ARBA" id="ARBA00022741"/>
    </source>
</evidence>
<comment type="catalytic activity">
    <reaction evidence="1">
        <text>ATP + protein L-histidine = ADP + protein N-phospho-L-histidine.</text>
        <dbReference type="EC" id="2.7.13.3"/>
    </reaction>
</comment>
<dbReference type="InterPro" id="IPR036890">
    <property type="entry name" value="HATPase_C_sf"/>
</dbReference>
<dbReference type="GO" id="GO:0016020">
    <property type="term" value="C:membrane"/>
    <property type="evidence" value="ECO:0007669"/>
    <property type="project" value="InterPro"/>
</dbReference>
<dbReference type="CDD" id="cd16917">
    <property type="entry name" value="HATPase_UhpB-NarQ-NarX-like"/>
    <property type="match status" value="1"/>
</dbReference>
<dbReference type="EMBL" id="BSQG01000009">
    <property type="protein sequence ID" value="GLU49794.1"/>
    <property type="molecule type" value="Genomic_DNA"/>
</dbReference>
<dbReference type="GO" id="GO:0046983">
    <property type="term" value="F:protein dimerization activity"/>
    <property type="evidence" value="ECO:0007669"/>
    <property type="project" value="InterPro"/>
</dbReference>
<dbReference type="InterPro" id="IPR003594">
    <property type="entry name" value="HATPase_dom"/>
</dbReference>
<keyword evidence="8" id="KW-0902">Two-component regulatory system</keyword>
<sequence>MTDDDLFTGTVRGGREPADAHPGLPRTTVWADETLNRLGLRSGFSRDCSLAVVVALACGMLLWSVLGFARSVEGITLSPTVSTALILLMCGQSLMLCVRRTHPVLCLVTVALAEMATLAVMPTGVAAQGLASFIAAYTCGTLLPPRRLVGLLTPVVLVHGLIGALVAGRLYGPALVPDALSSSLPLSLEGYPLVAGGLLASALAVYVGSALVGAYVGTRRRYAELVRVRTLDAIRTQQERAANAVRNERTRMARELHDIAAHHLSGMVVQAGAAQRLIGRDDRAALEAVAWVRSQGKETLDSLRLVVGALRDPGEEPASTGDGLMHSGDPGSRGAPVPGAAALDRLVQMERGLGAEIEFLREGASYPLPPVADITVYRVAQEALSNAREHAAGADVRLLLRYSESRFVLRVDNENGTDMGNQSENTAGVPRGLGLLGMKERAQLVGATLEAGATTRGGWRVRLSLPVDREISAAGNRNASEGGDT</sequence>
<keyword evidence="4" id="KW-0808">Transferase</keyword>
<evidence type="ECO:0000256" key="4">
    <source>
        <dbReference type="ARBA" id="ARBA00022679"/>
    </source>
</evidence>
<evidence type="ECO:0000259" key="11">
    <source>
        <dbReference type="Pfam" id="PF02518"/>
    </source>
</evidence>
<organism evidence="13 14">
    <name type="scientific">Nocardiopsis ansamitocini</name>
    <dbReference type="NCBI Taxonomy" id="1670832"/>
    <lineage>
        <taxon>Bacteria</taxon>
        <taxon>Bacillati</taxon>
        <taxon>Actinomycetota</taxon>
        <taxon>Actinomycetes</taxon>
        <taxon>Streptosporangiales</taxon>
        <taxon>Nocardiopsidaceae</taxon>
        <taxon>Nocardiopsis</taxon>
    </lineage>
</organism>
<keyword evidence="5" id="KW-0547">Nucleotide-binding</keyword>
<dbReference type="InterPro" id="IPR011712">
    <property type="entry name" value="Sig_transdc_His_kin_sub3_dim/P"/>
</dbReference>
<evidence type="ECO:0000256" key="8">
    <source>
        <dbReference type="ARBA" id="ARBA00023012"/>
    </source>
</evidence>
<name>A0A9W6PA24_9ACTN</name>
<dbReference type="GO" id="GO:0005524">
    <property type="term" value="F:ATP binding"/>
    <property type="evidence" value="ECO:0007669"/>
    <property type="project" value="UniProtKB-KW"/>
</dbReference>
<dbReference type="Gene3D" id="1.20.5.1930">
    <property type="match status" value="1"/>
</dbReference>
<dbReference type="PANTHER" id="PTHR24421:SF10">
    <property type="entry name" value="NITRATE_NITRITE SENSOR PROTEIN NARQ"/>
    <property type="match status" value="1"/>
</dbReference>
<feature type="domain" description="Histidine kinase/HSP90-like ATPase" evidence="11">
    <location>
        <begin position="375"/>
        <end position="468"/>
    </location>
</feature>
<evidence type="ECO:0000256" key="3">
    <source>
        <dbReference type="ARBA" id="ARBA00022553"/>
    </source>
</evidence>
<feature type="transmembrane region" description="Helical" evidence="10">
    <location>
        <begin position="191"/>
        <end position="217"/>
    </location>
</feature>
<evidence type="ECO:0000256" key="9">
    <source>
        <dbReference type="SAM" id="MobiDB-lite"/>
    </source>
</evidence>